<feature type="compositionally biased region" description="Acidic residues" evidence="1">
    <location>
        <begin position="1"/>
        <end position="16"/>
    </location>
</feature>
<dbReference type="InterPro" id="IPR011990">
    <property type="entry name" value="TPR-like_helical_dom_sf"/>
</dbReference>
<comment type="caution">
    <text evidence="2">The sequence shown here is derived from an EMBL/GenBank/DDBJ whole genome shotgun (WGS) entry which is preliminary data.</text>
</comment>
<protein>
    <submittedName>
        <fullName evidence="2">Uncharacterized protein</fullName>
    </submittedName>
</protein>
<name>A0A1V2I4C6_9ACTN</name>
<gene>
    <name evidence="2" type="ORF">BL253_27425</name>
</gene>
<keyword evidence="3" id="KW-1185">Reference proteome</keyword>
<dbReference type="STRING" id="1834516.BL253_27425"/>
<evidence type="ECO:0000256" key="1">
    <source>
        <dbReference type="SAM" id="MobiDB-lite"/>
    </source>
</evidence>
<dbReference type="AlphaFoldDB" id="A0A1V2I4C6"/>
<evidence type="ECO:0000313" key="3">
    <source>
        <dbReference type="Proteomes" id="UP000188929"/>
    </source>
</evidence>
<dbReference type="EMBL" id="MOMC01000059">
    <property type="protein sequence ID" value="ONH25549.1"/>
    <property type="molecule type" value="Genomic_DNA"/>
</dbReference>
<dbReference type="Gene3D" id="1.25.40.10">
    <property type="entry name" value="Tetratricopeptide repeat domain"/>
    <property type="match status" value="1"/>
</dbReference>
<sequence>MAGDDGEAPPAEDEEASPTRRRDLLNIGVVAATAGAAVTAGAVADPATRAARISRAIATSTPDPLTLAQLQHGIHRLSTLYAITPHAELVAPVEHVWDEAEALLETRVSGTVRRDVELIAGQWAFYRGRLAFSMNDDATALTFLVLAGQHAAAAGDPLLAGSVAAMRAAVAFFAGEFTTAATIVQRAQPSAHPYVAPTLASSLARALAQTGDTDGAITALRTMHDTVWTGPPQPGTEPGDEEAYEAFSAVTLGYLGKGEAAEGHARASLALLHGTGRHVQIAGTQLALARAFLRRSKPEPEQAACAIQDALTAAAGKDHGATVNRAAAIWRRLHANPDWARLPTVRDLVDQLSAVRTLPSGATV</sequence>
<dbReference type="Proteomes" id="UP000188929">
    <property type="component" value="Unassembled WGS sequence"/>
</dbReference>
<feature type="region of interest" description="Disordered" evidence="1">
    <location>
        <begin position="1"/>
        <end position="22"/>
    </location>
</feature>
<proteinExistence type="predicted"/>
<reference evidence="3" key="1">
    <citation type="submission" date="2016-10" db="EMBL/GenBank/DDBJ databases">
        <title>Frankia sp. NRRL B-16386 Genome sequencing.</title>
        <authorList>
            <person name="Ghodhbane-Gtari F."/>
            <person name="Swanson E."/>
            <person name="Gueddou A."/>
            <person name="Hezbri K."/>
            <person name="Ktari K."/>
            <person name="Nouioui I."/>
            <person name="Morris K."/>
            <person name="Simpson S."/>
            <person name="Abebe-Akele F."/>
            <person name="Thomas K."/>
            <person name="Gtari M."/>
            <person name="Tisa L.S."/>
        </authorList>
    </citation>
    <scope>NUCLEOTIDE SEQUENCE [LARGE SCALE GENOMIC DNA]</scope>
    <source>
        <strain evidence="3">NRRL B-16386</strain>
    </source>
</reference>
<evidence type="ECO:0000313" key="2">
    <source>
        <dbReference type="EMBL" id="ONH25549.1"/>
    </source>
</evidence>
<organism evidence="2 3">
    <name type="scientific">Pseudofrankia asymbiotica</name>
    <dbReference type="NCBI Taxonomy" id="1834516"/>
    <lineage>
        <taxon>Bacteria</taxon>
        <taxon>Bacillati</taxon>
        <taxon>Actinomycetota</taxon>
        <taxon>Actinomycetes</taxon>
        <taxon>Frankiales</taxon>
        <taxon>Frankiaceae</taxon>
        <taxon>Pseudofrankia</taxon>
    </lineage>
</organism>
<accession>A0A1V2I4C6</accession>